<evidence type="ECO:0000313" key="2">
    <source>
        <dbReference type="EMBL" id="KAJ1181355.1"/>
    </source>
</evidence>
<evidence type="ECO:0000256" key="1">
    <source>
        <dbReference type="SAM" id="MobiDB-lite"/>
    </source>
</evidence>
<feature type="compositionally biased region" description="Low complexity" evidence="1">
    <location>
        <begin position="179"/>
        <end position="198"/>
    </location>
</feature>
<keyword evidence="3" id="KW-1185">Reference proteome</keyword>
<feature type="region of interest" description="Disordered" evidence="1">
    <location>
        <begin position="169"/>
        <end position="219"/>
    </location>
</feature>
<reference evidence="2" key="1">
    <citation type="journal article" date="2022" name="bioRxiv">
        <title>Sequencing and chromosome-scale assembly of the giantPleurodeles waltlgenome.</title>
        <authorList>
            <person name="Brown T."/>
            <person name="Elewa A."/>
            <person name="Iarovenko S."/>
            <person name="Subramanian E."/>
            <person name="Araus A.J."/>
            <person name="Petzold A."/>
            <person name="Susuki M."/>
            <person name="Suzuki K.-i.T."/>
            <person name="Hayashi T."/>
            <person name="Toyoda A."/>
            <person name="Oliveira C."/>
            <person name="Osipova E."/>
            <person name="Leigh N.D."/>
            <person name="Simon A."/>
            <person name="Yun M.H."/>
        </authorList>
    </citation>
    <scope>NUCLEOTIDE SEQUENCE</scope>
    <source>
        <strain evidence="2">20211129_DDA</strain>
        <tissue evidence="2">Liver</tissue>
    </source>
</reference>
<dbReference type="AlphaFoldDB" id="A0AAV7TXZ8"/>
<sequence>MLLVPVAGPTKGQPATTPGPRKDPRSGTSRRGPKSPAVWLIRLLPEIREGPQLFGLLEDLRTPTLCRCLKLLPCRPSRSRAIYGASGTNAMCSSLFCVTPPLPYLCGPTSAADSLKDQDRARSGPMGSLPSVWRQLPRPLPAAAPAALRRGLGPNRLIGPPSQWCLQAPCRSPGHTREASLPPSSAGAAPAEGAPGRAEAGEDPGGGGRIYMSAHAPPS</sequence>
<feature type="region of interest" description="Disordered" evidence="1">
    <location>
        <begin position="1"/>
        <end position="34"/>
    </location>
</feature>
<protein>
    <submittedName>
        <fullName evidence="2">Uncharacterized protein</fullName>
    </submittedName>
</protein>
<accession>A0AAV7TXZ8</accession>
<name>A0AAV7TXZ8_PLEWA</name>
<gene>
    <name evidence="2" type="ORF">NDU88_006563</name>
</gene>
<dbReference type="Proteomes" id="UP001066276">
    <property type="component" value="Chromosome 3_2"/>
</dbReference>
<proteinExistence type="predicted"/>
<feature type="region of interest" description="Disordered" evidence="1">
    <location>
        <begin position="113"/>
        <end position="134"/>
    </location>
</feature>
<comment type="caution">
    <text evidence="2">The sequence shown here is derived from an EMBL/GenBank/DDBJ whole genome shotgun (WGS) entry which is preliminary data.</text>
</comment>
<organism evidence="2 3">
    <name type="scientific">Pleurodeles waltl</name>
    <name type="common">Iberian ribbed newt</name>
    <dbReference type="NCBI Taxonomy" id="8319"/>
    <lineage>
        <taxon>Eukaryota</taxon>
        <taxon>Metazoa</taxon>
        <taxon>Chordata</taxon>
        <taxon>Craniata</taxon>
        <taxon>Vertebrata</taxon>
        <taxon>Euteleostomi</taxon>
        <taxon>Amphibia</taxon>
        <taxon>Batrachia</taxon>
        <taxon>Caudata</taxon>
        <taxon>Salamandroidea</taxon>
        <taxon>Salamandridae</taxon>
        <taxon>Pleurodelinae</taxon>
        <taxon>Pleurodeles</taxon>
    </lineage>
</organism>
<evidence type="ECO:0000313" key="3">
    <source>
        <dbReference type="Proteomes" id="UP001066276"/>
    </source>
</evidence>
<dbReference type="EMBL" id="JANPWB010000006">
    <property type="protein sequence ID" value="KAJ1181355.1"/>
    <property type="molecule type" value="Genomic_DNA"/>
</dbReference>